<keyword evidence="6" id="KW-1185">Reference proteome</keyword>
<evidence type="ECO:0000313" key="6">
    <source>
        <dbReference type="Proteomes" id="UP000192333"/>
    </source>
</evidence>
<dbReference type="InterPro" id="IPR054364">
    <property type="entry name" value="Ca3427-like_PBP2"/>
</dbReference>
<dbReference type="CDD" id="cd13637">
    <property type="entry name" value="PBP2_Ca3427_like"/>
    <property type="match status" value="1"/>
</dbReference>
<dbReference type="Pfam" id="PF22384">
    <property type="entry name" value="PBP2_Ca3427_like"/>
    <property type="match status" value="1"/>
</dbReference>
<evidence type="ECO:0000256" key="3">
    <source>
        <dbReference type="ARBA" id="ARBA00022729"/>
    </source>
</evidence>
<evidence type="ECO:0000256" key="1">
    <source>
        <dbReference type="ARBA" id="ARBA00004418"/>
    </source>
</evidence>
<dbReference type="GO" id="GO:0042597">
    <property type="term" value="C:periplasmic space"/>
    <property type="evidence" value="ECO:0007669"/>
    <property type="project" value="UniProtKB-SubCell"/>
</dbReference>
<dbReference type="EMBL" id="LT838813">
    <property type="protein sequence ID" value="SMD45592.1"/>
    <property type="molecule type" value="Genomic_DNA"/>
</dbReference>
<dbReference type="Gene3D" id="3.40.190.10">
    <property type="entry name" value="Periplasmic binding protein-like II"/>
    <property type="match status" value="2"/>
</dbReference>
<name>A0A1W2HA40_9BACT</name>
<gene>
    <name evidence="5" type="ORF">SAMN00777080_4249</name>
</gene>
<dbReference type="STRING" id="758820.SAMN00777080_4249"/>
<dbReference type="OrthoDB" id="6191474at2"/>
<dbReference type="RefSeq" id="WP_084122484.1">
    <property type="nucleotide sequence ID" value="NZ_LT838813.1"/>
</dbReference>
<dbReference type="PANTHER" id="PTHR30024">
    <property type="entry name" value="ALIPHATIC SULFONATES-BINDING PROTEIN-RELATED"/>
    <property type="match status" value="1"/>
</dbReference>
<comment type="subcellular location">
    <subcellularLocation>
        <location evidence="1">Periplasm</location>
    </subcellularLocation>
</comment>
<comment type="similarity">
    <text evidence="2">Belongs to the bacterial solute-binding protein SsuA/TauA family.</text>
</comment>
<feature type="domain" description="Ca3427-like PBP 2" evidence="4">
    <location>
        <begin position="97"/>
        <end position="179"/>
    </location>
</feature>
<sequence>MEKIRITGVPEHFNYPWLKVIESQPFRNDGLELEWVNEPKGSGAMNKALREGETDLAVVLTESFVKDKIEGNPGLMIGLHVASPLIWGIHISGKSSFNELKQLANFPFLISRYGSGSHLMAYVLAKRENWVLKDLKFEVIGDLEGAKKALGQSDTKIFLWEKFTTKPLVDQGIFKRVGELPTPWPCFALVAHPKSLKKNVETIRVLRDLVYEESSRLSKQPNLSKELSDFYNIKEDDIKFWLSQTTWANQAVISKSMVENTMLELMELGLIGEKMDVEKMIFNSLVELV</sequence>
<accession>A0A1W2HA40</accession>
<proteinExistence type="inferred from homology"/>
<evidence type="ECO:0000259" key="4">
    <source>
        <dbReference type="Pfam" id="PF22384"/>
    </source>
</evidence>
<dbReference type="Proteomes" id="UP000192333">
    <property type="component" value="Chromosome I"/>
</dbReference>
<dbReference type="AlphaFoldDB" id="A0A1W2HA40"/>
<organism evidence="5 6">
    <name type="scientific">Aquiflexum balticum DSM 16537</name>
    <dbReference type="NCBI Taxonomy" id="758820"/>
    <lineage>
        <taxon>Bacteria</taxon>
        <taxon>Pseudomonadati</taxon>
        <taxon>Bacteroidota</taxon>
        <taxon>Cytophagia</taxon>
        <taxon>Cytophagales</taxon>
        <taxon>Cyclobacteriaceae</taxon>
        <taxon>Aquiflexum</taxon>
    </lineage>
</organism>
<evidence type="ECO:0000256" key="2">
    <source>
        <dbReference type="ARBA" id="ARBA00010742"/>
    </source>
</evidence>
<dbReference type="SUPFAM" id="SSF53850">
    <property type="entry name" value="Periplasmic binding protein-like II"/>
    <property type="match status" value="1"/>
</dbReference>
<dbReference type="PANTHER" id="PTHR30024:SF47">
    <property type="entry name" value="TAURINE-BINDING PERIPLASMIC PROTEIN"/>
    <property type="match status" value="1"/>
</dbReference>
<keyword evidence="3" id="KW-0732">Signal</keyword>
<reference evidence="6" key="1">
    <citation type="submission" date="2017-04" db="EMBL/GenBank/DDBJ databases">
        <authorList>
            <person name="Varghese N."/>
            <person name="Submissions S."/>
        </authorList>
    </citation>
    <scope>NUCLEOTIDE SEQUENCE [LARGE SCALE GENOMIC DNA]</scope>
    <source>
        <strain evidence="6">DSM 16537</strain>
    </source>
</reference>
<evidence type="ECO:0000313" key="5">
    <source>
        <dbReference type="EMBL" id="SMD45592.1"/>
    </source>
</evidence>
<protein>
    <submittedName>
        <fullName evidence="5">ABC-type nitrate/sulfonate/bicarbonate transport system, substrate-binding protein</fullName>
    </submittedName>
</protein>